<dbReference type="Pfam" id="PF15430">
    <property type="entry name" value="SVWC"/>
    <property type="match status" value="1"/>
</dbReference>
<evidence type="ECO:0000256" key="2">
    <source>
        <dbReference type="ARBA" id="ARBA00022525"/>
    </source>
</evidence>
<comment type="subcellular location">
    <subcellularLocation>
        <location evidence="1">Secreted</location>
    </subcellularLocation>
</comment>
<dbReference type="EMBL" id="OU895878">
    <property type="protein sequence ID" value="CAG9802424.1"/>
    <property type="molecule type" value="Genomic_DNA"/>
</dbReference>
<keyword evidence="6" id="KW-1185">Reference proteome</keyword>
<name>A0A9N9WNB6_9DIPT</name>
<evidence type="ECO:0000313" key="5">
    <source>
        <dbReference type="EMBL" id="CAG9802424.1"/>
    </source>
</evidence>
<dbReference type="Proteomes" id="UP001153620">
    <property type="component" value="Chromosome 2"/>
</dbReference>
<accession>A0A9N9WNB6</accession>
<dbReference type="OrthoDB" id="7778241at2759"/>
<feature type="transmembrane region" description="Helical" evidence="3">
    <location>
        <begin position="17"/>
        <end position="37"/>
    </location>
</feature>
<organism evidence="5 6">
    <name type="scientific">Chironomus riparius</name>
    <dbReference type="NCBI Taxonomy" id="315576"/>
    <lineage>
        <taxon>Eukaryota</taxon>
        <taxon>Metazoa</taxon>
        <taxon>Ecdysozoa</taxon>
        <taxon>Arthropoda</taxon>
        <taxon>Hexapoda</taxon>
        <taxon>Insecta</taxon>
        <taxon>Pterygota</taxon>
        <taxon>Neoptera</taxon>
        <taxon>Endopterygota</taxon>
        <taxon>Diptera</taxon>
        <taxon>Nematocera</taxon>
        <taxon>Chironomoidea</taxon>
        <taxon>Chironomidae</taxon>
        <taxon>Chironominae</taxon>
        <taxon>Chironomus</taxon>
    </lineage>
</organism>
<evidence type="ECO:0000313" key="6">
    <source>
        <dbReference type="Proteomes" id="UP001153620"/>
    </source>
</evidence>
<evidence type="ECO:0000259" key="4">
    <source>
        <dbReference type="SMART" id="SM01318"/>
    </source>
</evidence>
<gene>
    <name evidence="5" type="ORF">CHIRRI_LOCUS5335</name>
</gene>
<keyword evidence="3" id="KW-0812">Transmembrane</keyword>
<protein>
    <recommendedName>
        <fullName evidence="4">Single domain-containing protein</fullName>
    </recommendedName>
</protein>
<dbReference type="GO" id="GO:0005576">
    <property type="term" value="C:extracellular region"/>
    <property type="evidence" value="ECO:0007669"/>
    <property type="project" value="UniProtKB-SubCell"/>
</dbReference>
<keyword evidence="2" id="KW-0964">Secreted</keyword>
<keyword evidence="3" id="KW-0472">Membrane</keyword>
<dbReference type="AlphaFoldDB" id="A0A9N9WNB6"/>
<evidence type="ECO:0000256" key="1">
    <source>
        <dbReference type="ARBA" id="ARBA00004613"/>
    </source>
</evidence>
<proteinExistence type="predicted"/>
<reference evidence="5" key="1">
    <citation type="submission" date="2022-01" db="EMBL/GenBank/DDBJ databases">
        <authorList>
            <person name="King R."/>
        </authorList>
    </citation>
    <scope>NUCLEOTIDE SEQUENCE</scope>
</reference>
<dbReference type="InterPro" id="IPR029277">
    <property type="entry name" value="SVWC_dom"/>
</dbReference>
<feature type="domain" description="Single" evidence="4">
    <location>
        <begin position="56"/>
        <end position="116"/>
    </location>
</feature>
<dbReference type="SMART" id="SM01318">
    <property type="entry name" value="SVWC"/>
    <property type="match status" value="1"/>
</dbReference>
<evidence type="ECO:0000256" key="3">
    <source>
        <dbReference type="SAM" id="Phobius"/>
    </source>
</evidence>
<keyword evidence="3" id="KW-1133">Transmembrane helix</keyword>
<sequence length="121" mass="13830">MHYQFLTSSHQVNMSHIVYRLLILNIFIININAAVWLNPNAKKTVCDDDGKCEDFCEVDSQLIKPGESFKTKHCSEIFCYSDFSARGVTCGIAVLDGCKMEPDYNLQYPDCCYKICNEKVQ</sequence>
<reference evidence="5" key="2">
    <citation type="submission" date="2022-10" db="EMBL/GenBank/DDBJ databases">
        <authorList>
            <consortium name="ENA_rothamsted_submissions"/>
            <consortium name="culmorum"/>
            <person name="King R."/>
        </authorList>
    </citation>
    <scope>NUCLEOTIDE SEQUENCE</scope>
</reference>